<dbReference type="SUPFAM" id="SSF52540">
    <property type="entry name" value="P-loop containing nucleoside triphosphate hydrolases"/>
    <property type="match status" value="2"/>
</dbReference>
<evidence type="ECO:0000256" key="1">
    <source>
        <dbReference type="ARBA" id="ARBA00011040"/>
    </source>
</evidence>
<dbReference type="InterPro" id="IPR027541">
    <property type="entry name" value="Ars_ATPase"/>
</dbReference>
<gene>
    <name evidence="3" type="ORF">FC56_GL001510</name>
</gene>
<organism evidence="3 4">
    <name type="scientific">Lentilactobacillus senioris DSM 24302 = JCM 17472</name>
    <dbReference type="NCBI Taxonomy" id="1423802"/>
    <lineage>
        <taxon>Bacteria</taxon>
        <taxon>Bacillati</taxon>
        <taxon>Bacillota</taxon>
        <taxon>Bacilli</taxon>
        <taxon>Lactobacillales</taxon>
        <taxon>Lactobacillaceae</taxon>
        <taxon>Lentilactobacillus</taxon>
    </lineage>
</organism>
<dbReference type="NCBIfam" id="TIGR00345">
    <property type="entry name" value="GET3_arsA_TRC40"/>
    <property type="match status" value="1"/>
</dbReference>
<dbReference type="STRING" id="1423802.FC56_GL001510"/>
<comment type="similarity">
    <text evidence="1">Belongs to the arsA ATPase family.</text>
</comment>
<dbReference type="Gene3D" id="3.40.50.300">
    <property type="entry name" value="P-loop containing nucleotide triphosphate hydrolases"/>
    <property type="match status" value="2"/>
</dbReference>
<dbReference type="Proteomes" id="UP000051256">
    <property type="component" value="Unassembled WGS sequence"/>
</dbReference>
<dbReference type="GO" id="GO:0016887">
    <property type="term" value="F:ATP hydrolysis activity"/>
    <property type="evidence" value="ECO:0007669"/>
    <property type="project" value="InterPro"/>
</dbReference>
<accession>A0A0R2CS43</accession>
<dbReference type="Pfam" id="PF02374">
    <property type="entry name" value="ArsA_ATPase"/>
    <property type="match status" value="3"/>
</dbReference>
<evidence type="ECO:0000313" key="3">
    <source>
        <dbReference type="EMBL" id="KRM94552.1"/>
    </source>
</evidence>
<dbReference type="AlphaFoldDB" id="A0A0R2CS43"/>
<dbReference type="PANTHER" id="PTHR10803">
    <property type="entry name" value="ARSENICAL PUMP-DRIVING ATPASE ARSENITE-TRANSLOCATING ATPASE"/>
    <property type="match status" value="1"/>
</dbReference>
<evidence type="ECO:0000259" key="2">
    <source>
        <dbReference type="Pfam" id="PF02374"/>
    </source>
</evidence>
<reference evidence="3 4" key="1">
    <citation type="journal article" date="2015" name="Genome Announc.">
        <title>Expanding the biotechnology potential of lactobacilli through comparative genomics of 213 strains and associated genera.</title>
        <authorList>
            <person name="Sun Z."/>
            <person name="Harris H.M."/>
            <person name="McCann A."/>
            <person name="Guo C."/>
            <person name="Argimon S."/>
            <person name="Zhang W."/>
            <person name="Yang X."/>
            <person name="Jeffery I.B."/>
            <person name="Cooney J.C."/>
            <person name="Kagawa T.F."/>
            <person name="Liu W."/>
            <person name="Song Y."/>
            <person name="Salvetti E."/>
            <person name="Wrobel A."/>
            <person name="Rasinkangas P."/>
            <person name="Parkhill J."/>
            <person name="Rea M.C."/>
            <person name="O'Sullivan O."/>
            <person name="Ritari J."/>
            <person name="Douillard F.P."/>
            <person name="Paul Ross R."/>
            <person name="Yang R."/>
            <person name="Briner A.E."/>
            <person name="Felis G.E."/>
            <person name="de Vos W.M."/>
            <person name="Barrangou R."/>
            <person name="Klaenhammer T.R."/>
            <person name="Caufield P.W."/>
            <person name="Cui Y."/>
            <person name="Zhang H."/>
            <person name="O'Toole P.W."/>
        </authorList>
    </citation>
    <scope>NUCLEOTIDE SEQUENCE [LARGE SCALE GENOMIC DNA]</scope>
    <source>
        <strain evidence="3 4">DSM 24302</strain>
    </source>
</reference>
<dbReference type="InterPro" id="IPR025723">
    <property type="entry name" value="ArsA/GET3_ATPase-like"/>
</dbReference>
<dbReference type="CDD" id="cd02035">
    <property type="entry name" value="ArsA"/>
    <property type="match status" value="2"/>
</dbReference>
<dbReference type="GO" id="GO:0015446">
    <property type="term" value="F:ATPase-coupled arsenite transmembrane transporter activity"/>
    <property type="evidence" value="ECO:0007669"/>
    <property type="project" value="InterPro"/>
</dbReference>
<name>A0A0R2CS43_9LACO</name>
<evidence type="ECO:0000313" key="4">
    <source>
        <dbReference type="Proteomes" id="UP000051256"/>
    </source>
</evidence>
<dbReference type="NCBIfam" id="TIGR04291">
    <property type="entry name" value="arsen_driv_ArsA"/>
    <property type="match status" value="1"/>
</dbReference>
<feature type="domain" description="ArsA/GET3 Anion-transporting ATPase-like" evidence="2">
    <location>
        <begin position="431"/>
        <end position="511"/>
    </location>
</feature>
<sequence length="524" mass="57574">MLVSTDPASNLQDVFQRELTNQATQIEEVPGLSVANFDPVTAAEDYKESVIAPYRGVLPESAIENMAEQLSGSCTVEIAAFNEFANFLTSPDVANSFDTIIFDTAPTGHTLRLLQLPSAWSGYLDENQQGASCLGQLAGMGDRKAVYEKAMATLNDGTLTTLIMVTRPQLAPLLEADRASTELKNLGITNQKLILNGVFETATDAVSQIFYDRQQADLVRMPDTLKQLKSYQIPLRAYNIAGIDNVRNLLKKSQPITKITNNRDTNLPEFGLMIDDFVNTNKKLIFTMGKGGVGKTSIAIKIATELAKRGKRVHLASTDPADHISEILTDTTNIKLSHIDEAQELKHYQNEVIAKAALTMSPADVDYVKEDLQSPCTQEIAVFRAFAELVADDDCDIAVIDTAPTGHTLLLLDSSQSYAKEVERTSGDVPESIVNLLPKLQDARQTEVVMVTLPETTPVYESMRLADDLDRANMAHSWWVINQSLLATHTNNPILASRANNETAWINKVDQLSAGQYNVISWQA</sequence>
<comment type="caution">
    <text evidence="3">The sequence shown here is derived from an EMBL/GenBank/DDBJ whole genome shotgun (WGS) entry which is preliminary data.</text>
</comment>
<dbReference type="PATRIC" id="fig|1423802.4.peg.1529"/>
<protein>
    <submittedName>
        <fullName evidence="3">Arsenical pump-driving ATPase</fullName>
    </submittedName>
</protein>
<dbReference type="GO" id="GO:0005524">
    <property type="term" value="F:ATP binding"/>
    <property type="evidence" value="ECO:0007669"/>
    <property type="project" value="InterPro"/>
</dbReference>
<dbReference type="PIRSF" id="PIRSF001327">
    <property type="entry name" value="Arsenical_pump-driving_ATPase"/>
    <property type="match status" value="1"/>
</dbReference>
<feature type="domain" description="ArsA/GET3 Anion-transporting ATPase-like" evidence="2">
    <location>
        <begin position="1"/>
        <end position="249"/>
    </location>
</feature>
<keyword evidence="4" id="KW-1185">Reference proteome</keyword>
<dbReference type="EMBL" id="AYZR01000004">
    <property type="protein sequence ID" value="KRM94552.1"/>
    <property type="molecule type" value="Genomic_DNA"/>
</dbReference>
<proteinExistence type="inferred from homology"/>
<feature type="domain" description="ArsA/GET3 Anion-transporting ATPase-like" evidence="2">
    <location>
        <begin position="283"/>
        <end position="424"/>
    </location>
</feature>
<dbReference type="PANTHER" id="PTHR10803:SF3">
    <property type="entry name" value="ATPASE GET3"/>
    <property type="match status" value="1"/>
</dbReference>
<dbReference type="InterPro" id="IPR016300">
    <property type="entry name" value="ATPase_ArsA/GET3"/>
</dbReference>
<dbReference type="InterPro" id="IPR027417">
    <property type="entry name" value="P-loop_NTPase"/>
</dbReference>